<dbReference type="Gene3D" id="3.40.50.10490">
    <property type="entry name" value="Glucose-6-phosphate isomerase like protein, domain 1"/>
    <property type="match status" value="1"/>
</dbReference>
<dbReference type="OrthoDB" id="398837at2"/>
<dbReference type="InterPro" id="IPR046348">
    <property type="entry name" value="SIS_dom_sf"/>
</dbReference>
<dbReference type="KEGG" id="mcou:NCTC10179_00706"/>
<dbReference type="InterPro" id="IPR047640">
    <property type="entry name" value="RpiR-like"/>
</dbReference>
<dbReference type="Proteomes" id="UP000289497">
    <property type="component" value="Chromosome"/>
</dbReference>
<reference evidence="3 4" key="1">
    <citation type="submission" date="2019-01" db="EMBL/GenBank/DDBJ databases">
        <authorList>
            <consortium name="Pathogen Informatics"/>
        </authorList>
    </citation>
    <scope>NUCLEOTIDE SEQUENCE [LARGE SCALE GENOMIC DNA]</scope>
    <source>
        <strain evidence="3 4">NCTC10179</strain>
    </source>
</reference>
<protein>
    <submittedName>
        <fullName evidence="3">GntR family transcriptional regulator</fullName>
    </submittedName>
</protein>
<evidence type="ECO:0000259" key="1">
    <source>
        <dbReference type="PROSITE" id="PS51071"/>
    </source>
</evidence>
<dbReference type="InterPro" id="IPR001347">
    <property type="entry name" value="SIS_dom"/>
</dbReference>
<dbReference type="Gene3D" id="1.10.10.10">
    <property type="entry name" value="Winged helix-like DNA-binding domain superfamily/Winged helix DNA-binding domain"/>
    <property type="match status" value="1"/>
</dbReference>
<accession>A0A449B7F4</accession>
<dbReference type="PROSITE" id="PS51071">
    <property type="entry name" value="HTH_RPIR"/>
    <property type="match status" value="1"/>
</dbReference>
<dbReference type="PANTHER" id="PTHR30514">
    <property type="entry name" value="GLUCOKINASE"/>
    <property type="match status" value="1"/>
</dbReference>
<dbReference type="GO" id="GO:0003677">
    <property type="term" value="F:DNA binding"/>
    <property type="evidence" value="ECO:0007669"/>
    <property type="project" value="InterPro"/>
</dbReference>
<sequence length="254" mass="28529">MNYNFYMINNIKESALIKKLLNMSHRDNASGIIAKTILTNIFQIEKLNSTDIADLAFTTQSTISKFVNNLGYESFSEFKSNLLKYRQLIQYSSNDNSVKNSNLIAANIEFLKNVAALDLNEVIELIKSSKKIILNSSGGASRTHNEFVIQLQRMGYNILAPVSFSDRYHQSVISDKDTLVILISRSGETAETLIPTLLSLNKGLKVVYISAKEIPDLDKAHLKINLQKYCSTKIDALSFNLHLALIYTLLLNSI</sequence>
<keyword evidence="4" id="KW-1185">Reference proteome</keyword>
<evidence type="ECO:0000313" key="4">
    <source>
        <dbReference type="Proteomes" id="UP000289497"/>
    </source>
</evidence>
<dbReference type="InterPro" id="IPR009057">
    <property type="entry name" value="Homeodomain-like_sf"/>
</dbReference>
<evidence type="ECO:0000259" key="2">
    <source>
        <dbReference type="PROSITE" id="PS51464"/>
    </source>
</evidence>
<dbReference type="PANTHER" id="PTHR30514:SF1">
    <property type="entry name" value="HTH-TYPE TRANSCRIPTIONAL REGULATOR HEXR-RELATED"/>
    <property type="match status" value="1"/>
</dbReference>
<gene>
    <name evidence="3" type="primary">gntR</name>
    <name evidence="3" type="ORF">NCTC10179_00706</name>
</gene>
<dbReference type="InterPro" id="IPR036388">
    <property type="entry name" value="WH-like_DNA-bd_sf"/>
</dbReference>
<dbReference type="PROSITE" id="PS51464">
    <property type="entry name" value="SIS"/>
    <property type="match status" value="1"/>
</dbReference>
<name>A0A449B7F4_9BACT</name>
<organism evidence="3 4">
    <name type="scientific">Mycoplasmopsis columboralis</name>
    <dbReference type="NCBI Taxonomy" id="171282"/>
    <lineage>
        <taxon>Bacteria</taxon>
        <taxon>Bacillati</taxon>
        <taxon>Mycoplasmatota</taxon>
        <taxon>Mycoplasmoidales</taxon>
        <taxon>Metamycoplasmataceae</taxon>
        <taxon>Mycoplasmopsis</taxon>
    </lineage>
</organism>
<dbReference type="EMBL" id="LR215039">
    <property type="protein sequence ID" value="VEU76518.1"/>
    <property type="molecule type" value="Genomic_DNA"/>
</dbReference>
<dbReference type="SUPFAM" id="SSF53697">
    <property type="entry name" value="SIS domain"/>
    <property type="match status" value="1"/>
</dbReference>
<dbReference type="GO" id="GO:1901135">
    <property type="term" value="P:carbohydrate derivative metabolic process"/>
    <property type="evidence" value="ECO:0007669"/>
    <property type="project" value="InterPro"/>
</dbReference>
<feature type="domain" description="SIS" evidence="2">
    <location>
        <begin position="122"/>
        <end position="254"/>
    </location>
</feature>
<dbReference type="InterPro" id="IPR000281">
    <property type="entry name" value="HTH_RpiR"/>
</dbReference>
<dbReference type="AlphaFoldDB" id="A0A449B7F4"/>
<dbReference type="GO" id="GO:0097367">
    <property type="term" value="F:carbohydrate derivative binding"/>
    <property type="evidence" value="ECO:0007669"/>
    <property type="project" value="InterPro"/>
</dbReference>
<evidence type="ECO:0000313" key="3">
    <source>
        <dbReference type="EMBL" id="VEU76518.1"/>
    </source>
</evidence>
<feature type="domain" description="HTH rpiR-type" evidence="1">
    <location>
        <begin position="13"/>
        <end position="89"/>
    </location>
</feature>
<dbReference type="SUPFAM" id="SSF46689">
    <property type="entry name" value="Homeodomain-like"/>
    <property type="match status" value="1"/>
</dbReference>
<dbReference type="GO" id="GO:0003700">
    <property type="term" value="F:DNA-binding transcription factor activity"/>
    <property type="evidence" value="ECO:0007669"/>
    <property type="project" value="InterPro"/>
</dbReference>
<proteinExistence type="predicted"/>